<feature type="non-terminal residue" evidence="2">
    <location>
        <position position="1"/>
    </location>
</feature>
<dbReference type="Pfam" id="PF13456">
    <property type="entry name" value="RVT_3"/>
    <property type="match status" value="1"/>
</dbReference>
<proteinExistence type="predicted"/>
<sequence>WQPPSNGWVKLNSDGSCKENGTTGCGGLLRGCGGEWLGGFAKSIGECWKGSLMGRALVNKIRSFIALDWEVVVRHTYREANQCVDALANLGCSLNSEMCVLESCPT</sequence>
<dbReference type="EMBL" id="LXQA010045422">
    <property type="protein sequence ID" value="MCI01168.1"/>
    <property type="molecule type" value="Genomic_DNA"/>
</dbReference>
<dbReference type="InterPro" id="IPR002156">
    <property type="entry name" value="RNaseH_domain"/>
</dbReference>
<protein>
    <submittedName>
        <fullName evidence="2">Ribonuclease H</fullName>
    </submittedName>
</protein>
<feature type="domain" description="RNase H type-1" evidence="1">
    <location>
        <begin position="55"/>
        <end position="90"/>
    </location>
</feature>
<dbReference type="PANTHER" id="PTHR47723">
    <property type="entry name" value="OS05G0353850 PROTEIN"/>
    <property type="match status" value="1"/>
</dbReference>
<evidence type="ECO:0000259" key="1">
    <source>
        <dbReference type="Pfam" id="PF13456"/>
    </source>
</evidence>
<name>A0A392NMR2_9FABA</name>
<dbReference type="GO" id="GO:0003676">
    <property type="term" value="F:nucleic acid binding"/>
    <property type="evidence" value="ECO:0007669"/>
    <property type="project" value="InterPro"/>
</dbReference>
<dbReference type="GO" id="GO:0004523">
    <property type="term" value="F:RNA-DNA hybrid ribonuclease activity"/>
    <property type="evidence" value="ECO:0007669"/>
    <property type="project" value="InterPro"/>
</dbReference>
<dbReference type="PANTHER" id="PTHR47723:SF19">
    <property type="entry name" value="POLYNUCLEOTIDYL TRANSFERASE, RIBONUCLEASE H-LIKE SUPERFAMILY PROTEIN"/>
    <property type="match status" value="1"/>
</dbReference>
<evidence type="ECO:0000313" key="3">
    <source>
        <dbReference type="Proteomes" id="UP000265520"/>
    </source>
</evidence>
<reference evidence="2 3" key="1">
    <citation type="journal article" date="2018" name="Front. Plant Sci.">
        <title>Red Clover (Trifolium pratense) and Zigzag Clover (T. medium) - A Picture of Genomic Similarities and Differences.</title>
        <authorList>
            <person name="Dluhosova J."/>
            <person name="Istvanek J."/>
            <person name="Nedelnik J."/>
            <person name="Repkova J."/>
        </authorList>
    </citation>
    <scope>NUCLEOTIDE SEQUENCE [LARGE SCALE GENOMIC DNA]</scope>
    <source>
        <strain evidence="3">cv. 10/8</strain>
        <tissue evidence="2">Leaf</tissue>
    </source>
</reference>
<keyword evidence="3" id="KW-1185">Reference proteome</keyword>
<accession>A0A392NMR2</accession>
<comment type="caution">
    <text evidence="2">The sequence shown here is derived from an EMBL/GenBank/DDBJ whole genome shotgun (WGS) entry which is preliminary data.</text>
</comment>
<evidence type="ECO:0000313" key="2">
    <source>
        <dbReference type="EMBL" id="MCI01168.1"/>
    </source>
</evidence>
<dbReference type="AlphaFoldDB" id="A0A392NMR2"/>
<dbReference type="Proteomes" id="UP000265520">
    <property type="component" value="Unassembled WGS sequence"/>
</dbReference>
<organism evidence="2 3">
    <name type="scientific">Trifolium medium</name>
    <dbReference type="NCBI Taxonomy" id="97028"/>
    <lineage>
        <taxon>Eukaryota</taxon>
        <taxon>Viridiplantae</taxon>
        <taxon>Streptophyta</taxon>
        <taxon>Embryophyta</taxon>
        <taxon>Tracheophyta</taxon>
        <taxon>Spermatophyta</taxon>
        <taxon>Magnoliopsida</taxon>
        <taxon>eudicotyledons</taxon>
        <taxon>Gunneridae</taxon>
        <taxon>Pentapetalae</taxon>
        <taxon>rosids</taxon>
        <taxon>fabids</taxon>
        <taxon>Fabales</taxon>
        <taxon>Fabaceae</taxon>
        <taxon>Papilionoideae</taxon>
        <taxon>50 kb inversion clade</taxon>
        <taxon>NPAAA clade</taxon>
        <taxon>Hologalegina</taxon>
        <taxon>IRL clade</taxon>
        <taxon>Trifolieae</taxon>
        <taxon>Trifolium</taxon>
    </lineage>
</organism>
<dbReference type="InterPro" id="IPR053151">
    <property type="entry name" value="RNase_H-like"/>
</dbReference>